<keyword evidence="3" id="KW-0328">Glycosyltransferase</keyword>
<feature type="transmembrane region" description="Helical" evidence="8">
    <location>
        <begin position="178"/>
        <end position="196"/>
    </location>
</feature>
<feature type="transmembrane region" description="Helical" evidence="8">
    <location>
        <begin position="139"/>
        <end position="166"/>
    </location>
</feature>
<evidence type="ECO:0000256" key="4">
    <source>
        <dbReference type="ARBA" id="ARBA00022679"/>
    </source>
</evidence>
<evidence type="ECO:0000313" key="11">
    <source>
        <dbReference type="Proteomes" id="UP000033947"/>
    </source>
</evidence>
<dbReference type="InterPro" id="IPR003342">
    <property type="entry name" value="ArnT-like_N"/>
</dbReference>
<feature type="transmembrane region" description="Helical" evidence="8">
    <location>
        <begin position="331"/>
        <end position="348"/>
    </location>
</feature>
<evidence type="ECO:0000259" key="9">
    <source>
        <dbReference type="Pfam" id="PF02366"/>
    </source>
</evidence>
<dbReference type="GO" id="GO:0016763">
    <property type="term" value="F:pentosyltransferase activity"/>
    <property type="evidence" value="ECO:0007669"/>
    <property type="project" value="TreeGrafter"/>
</dbReference>
<feature type="transmembrane region" description="Helical" evidence="8">
    <location>
        <begin position="216"/>
        <end position="235"/>
    </location>
</feature>
<evidence type="ECO:0000256" key="6">
    <source>
        <dbReference type="ARBA" id="ARBA00022989"/>
    </source>
</evidence>
<dbReference type="PANTHER" id="PTHR33908:SF11">
    <property type="entry name" value="MEMBRANE PROTEIN"/>
    <property type="match status" value="1"/>
</dbReference>
<organism evidence="10 11">
    <name type="scientific">candidate division WWE3 bacterium GW2011_GWC2_41_23</name>
    <dbReference type="NCBI Taxonomy" id="1619123"/>
    <lineage>
        <taxon>Bacteria</taxon>
        <taxon>Katanobacteria</taxon>
    </lineage>
</organism>
<dbReference type="GO" id="GO:0009103">
    <property type="term" value="P:lipopolysaccharide biosynthetic process"/>
    <property type="evidence" value="ECO:0007669"/>
    <property type="project" value="UniProtKB-ARBA"/>
</dbReference>
<dbReference type="Pfam" id="PF02366">
    <property type="entry name" value="PMT"/>
    <property type="match status" value="1"/>
</dbReference>
<keyword evidence="6 8" id="KW-1133">Transmembrane helix</keyword>
<keyword evidence="5 8" id="KW-0812">Transmembrane</keyword>
<evidence type="ECO:0000256" key="3">
    <source>
        <dbReference type="ARBA" id="ARBA00022676"/>
    </source>
</evidence>
<feature type="transmembrane region" description="Helical" evidence="8">
    <location>
        <begin position="292"/>
        <end position="315"/>
    </location>
</feature>
<accession>A0A0G0VSQ0</accession>
<comment type="subcellular location">
    <subcellularLocation>
        <location evidence="1">Cell membrane</location>
        <topology evidence="1">Multi-pass membrane protein</topology>
    </subcellularLocation>
</comment>
<protein>
    <recommendedName>
        <fullName evidence="9">ArnT-like N-terminal domain-containing protein</fullName>
    </recommendedName>
</protein>
<proteinExistence type="predicted"/>
<feature type="transmembrane region" description="Helical" evidence="8">
    <location>
        <begin position="379"/>
        <end position="397"/>
    </location>
</feature>
<dbReference type="InterPro" id="IPR050297">
    <property type="entry name" value="LipidA_mod_glycosyltrf_83"/>
</dbReference>
<feature type="transmembrane region" description="Helical" evidence="8">
    <location>
        <begin position="84"/>
        <end position="103"/>
    </location>
</feature>
<evidence type="ECO:0000256" key="7">
    <source>
        <dbReference type="ARBA" id="ARBA00023136"/>
    </source>
</evidence>
<feature type="transmembrane region" description="Helical" evidence="8">
    <location>
        <begin position="242"/>
        <end position="260"/>
    </location>
</feature>
<dbReference type="Proteomes" id="UP000033947">
    <property type="component" value="Unassembled WGS sequence"/>
</dbReference>
<sequence>MFGNYPVNDDWVFLWQVKAFASGIFKINTELDPSFVAQGFLGLLWSKIFGLDYINLQILTFLISIGTAFVVYKTLLLLGSRKTYAAAGALTLLFNPIFFASSFTFMTDNYLLFFLSVATYFFVRYFSSKTHKDLILGSFFGMLAAATRQNGILIFLPFLILSIVSFRKEKWATQAMRLLIPALFIILSIAVAFLWPRFGTNKRFLEPENLAGRLQILLYAPQYFLIFLSPVFIGIKGQLKGIWRKSLAVIITASAALYLFRTDLFPMGNMLYIEELYAKSDFRSNFSLFDNIFAKLFFAIIWGLGFTKVLFYIIIKFKNRLQLNSLRRQELFLLISFALNLIILSVSSDMYDRYLMPSFLFLLLFAFGRLGAGYSINKICVYLAITLLAVISIVLQWDFSARNTLMWKQLEELRQKTGMSTQIDFNDTYINHIAVRESGDFTGLESRRGSFDPLCFIQDYTLDSSSEFSKKVESLGRVISSKTLENPKPIGVRKKTLPRIKNNLDNLLFNEEYSTLLYGLVGKKTYVGSFCVNDSD</sequence>
<keyword evidence="4" id="KW-0808">Transferase</keyword>
<evidence type="ECO:0000256" key="1">
    <source>
        <dbReference type="ARBA" id="ARBA00004651"/>
    </source>
</evidence>
<reference evidence="10 11" key="1">
    <citation type="journal article" date="2015" name="Nature">
        <title>rRNA introns, odd ribosomes, and small enigmatic genomes across a large radiation of phyla.</title>
        <authorList>
            <person name="Brown C.T."/>
            <person name="Hug L.A."/>
            <person name="Thomas B.C."/>
            <person name="Sharon I."/>
            <person name="Castelle C.J."/>
            <person name="Singh A."/>
            <person name="Wilkins M.J."/>
            <person name="Williams K.H."/>
            <person name="Banfield J.F."/>
        </authorList>
    </citation>
    <scope>NUCLEOTIDE SEQUENCE [LARGE SCALE GENOMIC DNA]</scope>
</reference>
<comment type="caution">
    <text evidence="10">The sequence shown here is derived from an EMBL/GenBank/DDBJ whole genome shotgun (WGS) entry which is preliminary data.</text>
</comment>
<feature type="transmembrane region" description="Helical" evidence="8">
    <location>
        <begin position="354"/>
        <end position="372"/>
    </location>
</feature>
<dbReference type="GO" id="GO:0006493">
    <property type="term" value="P:protein O-linked glycosylation"/>
    <property type="evidence" value="ECO:0007669"/>
    <property type="project" value="InterPro"/>
</dbReference>
<dbReference type="EMBL" id="LCBB01000012">
    <property type="protein sequence ID" value="KKS02692.1"/>
    <property type="molecule type" value="Genomic_DNA"/>
</dbReference>
<keyword evidence="7 8" id="KW-0472">Membrane</keyword>
<dbReference type="PANTHER" id="PTHR33908">
    <property type="entry name" value="MANNOSYLTRANSFERASE YKCB-RELATED"/>
    <property type="match status" value="1"/>
</dbReference>
<gene>
    <name evidence="10" type="ORF">UU55_C0012G0015</name>
</gene>
<dbReference type="GO" id="GO:0000030">
    <property type="term" value="F:mannosyltransferase activity"/>
    <property type="evidence" value="ECO:0007669"/>
    <property type="project" value="InterPro"/>
</dbReference>
<dbReference type="GO" id="GO:0005886">
    <property type="term" value="C:plasma membrane"/>
    <property type="evidence" value="ECO:0007669"/>
    <property type="project" value="UniProtKB-SubCell"/>
</dbReference>
<evidence type="ECO:0000256" key="8">
    <source>
        <dbReference type="SAM" id="Phobius"/>
    </source>
</evidence>
<name>A0A0G0VSQ0_UNCKA</name>
<evidence type="ECO:0000256" key="2">
    <source>
        <dbReference type="ARBA" id="ARBA00022475"/>
    </source>
</evidence>
<evidence type="ECO:0000313" key="10">
    <source>
        <dbReference type="EMBL" id="KKS02692.1"/>
    </source>
</evidence>
<feature type="transmembrane region" description="Helical" evidence="8">
    <location>
        <begin position="53"/>
        <end position="72"/>
    </location>
</feature>
<dbReference type="AlphaFoldDB" id="A0A0G0VSQ0"/>
<evidence type="ECO:0000256" key="5">
    <source>
        <dbReference type="ARBA" id="ARBA00022692"/>
    </source>
</evidence>
<keyword evidence="2" id="KW-1003">Cell membrane</keyword>
<feature type="domain" description="ArnT-like N-terminal" evidence="9">
    <location>
        <begin position="48"/>
        <end position="171"/>
    </location>
</feature>